<keyword evidence="5 6" id="KW-0472">Membrane</keyword>
<evidence type="ECO:0000256" key="1">
    <source>
        <dbReference type="ARBA" id="ARBA00004651"/>
    </source>
</evidence>
<feature type="transmembrane region" description="Helical" evidence="6">
    <location>
        <begin position="44"/>
        <end position="66"/>
    </location>
</feature>
<dbReference type="Proteomes" id="UP000484076">
    <property type="component" value="Unassembled WGS sequence"/>
</dbReference>
<evidence type="ECO:0000256" key="6">
    <source>
        <dbReference type="RuleBase" id="RU363032"/>
    </source>
</evidence>
<gene>
    <name evidence="8" type="ORF">GEU84_006945</name>
</gene>
<name>A0A8X8GVY6_9RHOB</name>
<comment type="caution">
    <text evidence="8">The sequence shown here is derived from an EMBL/GenBank/DDBJ whole genome shotgun (WGS) entry which is preliminary data.</text>
</comment>
<dbReference type="InterPro" id="IPR000515">
    <property type="entry name" value="MetI-like"/>
</dbReference>
<dbReference type="CDD" id="cd06261">
    <property type="entry name" value="TM_PBP2"/>
    <property type="match status" value="1"/>
</dbReference>
<keyword evidence="9" id="KW-1185">Reference proteome</keyword>
<dbReference type="EMBL" id="WHUT02000003">
    <property type="protein sequence ID" value="NUB44112.1"/>
    <property type="molecule type" value="Genomic_DNA"/>
</dbReference>
<dbReference type="GO" id="GO:0005886">
    <property type="term" value="C:plasma membrane"/>
    <property type="evidence" value="ECO:0007669"/>
    <property type="project" value="UniProtKB-SubCell"/>
</dbReference>
<feature type="transmembrane region" description="Helical" evidence="6">
    <location>
        <begin position="122"/>
        <end position="143"/>
    </location>
</feature>
<feature type="transmembrane region" description="Helical" evidence="6">
    <location>
        <begin position="78"/>
        <end position="102"/>
    </location>
</feature>
<sequence length="275" mass="31338">MTCWETVTGYAFRSLGYGEKLLPRSDFTLCQQFTLIGSGLIWNIYFGLLALLCGFFFANALAMAKASRHAALRKPAEWFIFVFRGSPLFIQFFLAYEALVMLPRAGIDVFGITVETAWLTRAWAGALIVLFLNTAAYSAEIFYGALRAIPKGDLEAADAYGLTGWNKFIRVQWPTMLRLAWPGYTNEAIFLFHATTLVFFSGFPAFQQRGDALYYANYFADKTFNPFIPYPIVAFYFICLTLLVIWLFGVVNTRLNRHLPANTRARIRLRPQIIR</sequence>
<evidence type="ECO:0000256" key="2">
    <source>
        <dbReference type="ARBA" id="ARBA00022519"/>
    </source>
</evidence>
<dbReference type="InterPro" id="IPR035906">
    <property type="entry name" value="MetI-like_sf"/>
</dbReference>
<organism evidence="8 9">
    <name type="scientific">Fertoeibacter niger</name>
    <dbReference type="NCBI Taxonomy" id="2656921"/>
    <lineage>
        <taxon>Bacteria</taxon>
        <taxon>Pseudomonadati</taxon>
        <taxon>Pseudomonadota</taxon>
        <taxon>Alphaproteobacteria</taxon>
        <taxon>Rhodobacterales</taxon>
        <taxon>Paracoccaceae</taxon>
        <taxon>Fertoeibacter</taxon>
    </lineage>
</organism>
<dbReference type="GO" id="GO:0006865">
    <property type="term" value="P:amino acid transport"/>
    <property type="evidence" value="ECO:0007669"/>
    <property type="project" value="TreeGrafter"/>
</dbReference>
<dbReference type="PANTHER" id="PTHR30614">
    <property type="entry name" value="MEMBRANE COMPONENT OF AMINO ACID ABC TRANSPORTER"/>
    <property type="match status" value="1"/>
</dbReference>
<keyword evidence="6" id="KW-0813">Transport</keyword>
<feature type="transmembrane region" description="Helical" evidence="6">
    <location>
        <begin position="227"/>
        <end position="248"/>
    </location>
</feature>
<accession>A0A8X8GVY6</accession>
<dbReference type="Gene3D" id="1.10.3720.10">
    <property type="entry name" value="MetI-like"/>
    <property type="match status" value="1"/>
</dbReference>
<evidence type="ECO:0000313" key="9">
    <source>
        <dbReference type="Proteomes" id="UP000484076"/>
    </source>
</evidence>
<feature type="domain" description="ABC transmembrane type-1" evidence="7">
    <location>
        <begin position="40"/>
        <end position="251"/>
    </location>
</feature>
<evidence type="ECO:0000256" key="3">
    <source>
        <dbReference type="ARBA" id="ARBA00022692"/>
    </source>
</evidence>
<feature type="transmembrane region" description="Helical" evidence="6">
    <location>
        <begin position="188"/>
        <end position="207"/>
    </location>
</feature>
<keyword evidence="4 6" id="KW-1133">Transmembrane helix</keyword>
<evidence type="ECO:0000256" key="4">
    <source>
        <dbReference type="ARBA" id="ARBA00022989"/>
    </source>
</evidence>
<dbReference type="GO" id="GO:0055085">
    <property type="term" value="P:transmembrane transport"/>
    <property type="evidence" value="ECO:0007669"/>
    <property type="project" value="InterPro"/>
</dbReference>
<comment type="similarity">
    <text evidence="6">Belongs to the binding-protein-dependent transport system permease family.</text>
</comment>
<dbReference type="AlphaFoldDB" id="A0A8X8GVY6"/>
<dbReference type="Pfam" id="PF00528">
    <property type="entry name" value="BPD_transp_1"/>
    <property type="match status" value="1"/>
</dbReference>
<dbReference type="InterPro" id="IPR043429">
    <property type="entry name" value="ArtM/GltK/GlnP/TcyL/YhdX-like"/>
</dbReference>
<evidence type="ECO:0000256" key="5">
    <source>
        <dbReference type="ARBA" id="ARBA00023136"/>
    </source>
</evidence>
<dbReference type="PROSITE" id="PS50928">
    <property type="entry name" value="ABC_TM1"/>
    <property type="match status" value="1"/>
</dbReference>
<dbReference type="PANTHER" id="PTHR30614:SF10">
    <property type="entry name" value="ARGININE ABC TRANSPORTER PERMEASE PROTEIN ARTM"/>
    <property type="match status" value="1"/>
</dbReference>
<keyword evidence="3 6" id="KW-0812">Transmembrane</keyword>
<proteinExistence type="inferred from homology"/>
<keyword evidence="2" id="KW-0997">Cell inner membrane</keyword>
<keyword evidence="2" id="KW-1003">Cell membrane</keyword>
<comment type="subcellular location">
    <subcellularLocation>
        <location evidence="1 6">Cell membrane</location>
        <topology evidence="1 6">Multi-pass membrane protein</topology>
    </subcellularLocation>
</comment>
<reference evidence="8" key="1">
    <citation type="submission" date="2020-05" db="EMBL/GenBank/DDBJ databases">
        <title>Fertoebacter nigrum gen. nov., sp. nov., a new member of the family Rhodobacteraceae.</title>
        <authorList>
            <person name="Szuroczki S."/>
            <person name="Abbaszade G."/>
            <person name="Buni D."/>
            <person name="Schumann P."/>
            <person name="Toth E."/>
        </authorList>
    </citation>
    <scope>NUCLEOTIDE SEQUENCE</scope>
    <source>
        <strain evidence="8">RG-N-1a</strain>
    </source>
</reference>
<dbReference type="SUPFAM" id="SSF161098">
    <property type="entry name" value="MetI-like"/>
    <property type="match status" value="1"/>
</dbReference>
<evidence type="ECO:0000313" key="8">
    <source>
        <dbReference type="EMBL" id="NUB44112.1"/>
    </source>
</evidence>
<dbReference type="RefSeq" id="WP_152824662.1">
    <property type="nucleotide sequence ID" value="NZ_WHUT02000003.1"/>
</dbReference>
<evidence type="ECO:0000259" key="7">
    <source>
        <dbReference type="PROSITE" id="PS50928"/>
    </source>
</evidence>
<protein>
    <submittedName>
        <fullName evidence="8">ABC transporter permease subunit</fullName>
    </submittedName>
</protein>